<proteinExistence type="predicted"/>
<dbReference type="SUPFAM" id="SSF52922">
    <property type="entry name" value="TK C-terminal domain-like"/>
    <property type="match status" value="1"/>
</dbReference>
<dbReference type="Gene3D" id="3.40.50.970">
    <property type="match status" value="1"/>
</dbReference>
<evidence type="ECO:0000313" key="5">
    <source>
        <dbReference type="EMBL" id="BDG59557.1"/>
    </source>
</evidence>
<dbReference type="EMBL" id="AP025628">
    <property type="protein sequence ID" value="BDG59557.1"/>
    <property type="molecule type" value="Genomic_DNA"/>
</dbReference>
<dbReference type="FunFam" id="3.40.50.970:FF:000001">
    <property type="entry name" value="Pyruvate dehydrogenase E1 beta subunit"/>
    <property type="match status" value="1"/>
</dbReference>
<evidence type="ECO:0000259" key="4">
    <source>
        <dbReference type="SMART" id="SM00861"/>
    </source>
</evidence>
<dbReference type="Pfam" id="PF02780">
    <property type="entry name" value="Transketolase_C"/>
    <property type="match status" value="1"/>
</dbReference>
<feature type="domain" description="Transketolase-like pyrimidine-binding" evidence="4">
    <location>
        <begin position="1"/>
        <end position="174"/>
    </location>
</feature>
<dbReference type="InterPro" id="IPR029061">
    <property type="entry name" value="THDP-binding"/>
</dbReference>
<dbReference type="CDD" id="cd07036">
    <property type="entry name" value="TPP_PYR_E1-PDHc-beta_like"/>
    <property type="match status" value="1"/>
</dbReference>
<evidence type="ECO:0000256" key="1">
    <source>
        <dbReference type="ARBA" id="ARBA00001964"/>
    </source>
</evidence>
<dbReference type="FunFam" id="3.40.50.920:FF:000001">
    <property type="entry name" value="Pyruvate dehydrogenase E1 beta subunit"/>
    <property type="match status" value="1"/>
</dbReference>
<dbReference type="Pfam" id="PF02779">
    <property type="entry name" value="Transket_pyr"/>
    <property type="match status" value="1"/>
</dbReference>
<evidence type="ECO:0000256" key="3">
    <source>
        <dbReference type="ARBA" id="ARBA00023052"/>
    </source>
</evidence>
<dbReference type="InterPro" id="IPR009014">
    <property type="entry name" value="Transketo_C/PFOR_II"/>
</dbReference>
<dbReference type="InterPro" id="IPR005475">
    <property type="entry name" value="Transketolase-like_Pyr-bd"/>
</dbReference>
<dbReference type="SUPFAM" id="SSF52518">
    <property type="entry name" value="Thiamin diphosphate-binding fold (THDP-binding)"/>
    <property type="match status" value="1"/>
</dbReference>
<organism evidence="5 6">
    <name type="scientific">Caldinitratiruptor microaerophilus</name>
    <dbReference type="NCBI Taxonomy" id="671077"/>
    <lineage>
        <taxon>Bacteria</taxon>
        <taxon>Bacillati</taxon>
        <taxon>Bacillota</taxon>
        <taxon>Clostridia</taxon>
        <taxon>Eubacteriales</taxon>
        <taxon>Symbiobacteriaceae</taxon>
        <taxon>Caldinitratiruptor</taxon>
    </lineage>
</organism>
<sequence length="320" mass="34187">MVEALNSALALELERDPRVVILGEDVGKNGGVFRVTDGLMARFGEKRVIDTPLAESGIVGTSIGMAIYGLRPVAEIQFAGFLYLAMNQIASQASRMRFRSGGVFTVPLVIRAPYGGGVRTPELHSDSLEALFLHTPGIKVVIPSSPYDAKGLLAAAIEDPDPVLFLEPMKLYRSVRQEVPEERYTIPLGKAAVVREGQDVTVVAYGQMVPVALEAARQAAGEGIEAEVVDLRTISPLDEETIAASVEKTGRLVTVHEAPRAGGVAAEIAAVVNERCFYSLHASPVRVTGADTPFPVPAVEDFYVPDAPRVLAAIRQVMSA</sequence>
<name>A0AA35CIF1_9FIRM</name>
<keyword evidence="2" id="KW-0560">Oxidoreductase</keyword>
<gene>
    <name evidence="5" type="ORF">caldi_06470</name>
</gene>
<keyword evidence="3" id="KW-0786">Thiamine pyrophosphate</keyword>
<dbReference type="Proteomes" id="UP001163687">
    <property type="component" value="Chromosome"/>
</dbReference>
<reference evidence="5" key="1">
    <citation type="submission" date="2022-03" db="EMBL/GenBank/DDBJ databases">
        <title>Complete genome sequence of Caldinitratiruptor microaerophilus.</title>
        <authorList>
            <person name="Mukaiyama R."/>
            <person name="Nishiyama T."/>
            <person name="Ueda K."/>
        </authorList>
    </citation>
    <scope>NUCLEOTIDE SEQUENCE</scope>
    <source>
        <strain evidence="5">JCM 16183</strain>
    </source>
</reference>
<protein>
    <submittedName>
        <fullName evidence="5">2-oxoisovalerate dehydrogenase subunit beta</fullName>
    </submittedName>
</protein>
<dbReference type="PANTHER" id="PTHR43257">
    <property type="entry name" value="PYRUVATE DEHYDROGENASE E1 COMPONENT BETA SUBUNIT"/>
    <property type="match status" value="1"/>
</dbReference>
<evidence type="ECO:0000313" key="6">
    <source>
        <dbReference type="Proteomes" id="UP001163687"/>
    </source>
</evidence>
<evidence type="ECO:0000256" key="2">
    <source>
        <dbReference type="ARBA" id="ARBA00023002"/>
    </source>
</evidence>
<dbReference type="Gene3D" id="3.40.50.920">
    <property type="match status" value="1"/>
</dbReference>
<comment type="cofactor">
    <cofactor evidence="1">
        <name>thiamine diphosphate</name>
        <dbReference type="ChEBI" id="CHEBI:58937"/>
    </cofactor>
</comment>
<dbReference type="SMART" id="SM00861">
    <property type="entry name" value="Transket_pyr"/>
    <property type="match status" value="1"/>
</dbReference>
<dbReference type="GO" id="GO:0016491">
    <property type="term" value="F:oxidoreductase activity"/>
    <property type="evidence" value="ECO:0007669"/>
    <property type="project" value="UniProtKB-KW"/>
</dbReference>
<dbReference type="InterPro" id="IPR033248">
    <property type="entry name" value="Transketolase_C"/>
</dbReference>
<dbReference type="AlphaFoldDB" id="A0AA35CIF1"/>
<keyword evidence="6" id="KW-1185">Reference proteome</keyword>
<accession>A0AA35CIF1</accession>
<dbReference type="KEGG" id="cmic:caldi_06470"/>
<dbReference type="PANTHER" id="PTHR43257:SF2">
    <property type="entry name" value="PYRUVATE DEHYDROGENASE E1 COMPONENT SUBUNIT BETA"/>
    <property type="match status" value="1"/>
</dbReference>